<dbReference type="SUPFAM" id="SSF53474">
    <property type="entry name" value="alpha/beta-Hydrolases"/>
    <property type="match status" value="1"/>
</dbReference>
<dbReference type="InterPro" id="IPR000073">
    <property type="entry name" value="AB_hydrolase_1"/>
</dbReference>
<sequence length="294" mass="32599">MKLFIKRSGMMVVIISLICSLVTNAQDLKHLRSFMQSAPTPAGAIPYGNNLKAGHYLNTGNARVYYELYGKGKPFVILHGGVFGSTYEMGRFIDSLSKNYQVIAISTRGHGKSEMGTTEPTYEQKANDVNAIVSAVTKDSAIVLGFSDGGYTGYYLAGLFPDKVKKLITIGAGEWLKGARPFNITRKDAFGLDSLYWKQQLALNPHPEKFDEWLVSINKYYNNVNISKEVFAKVHCPVLLMAGELDQNATLKTVIAAYYMFPQVQLAIIPNAPHPAFQVNFPSVWADIVPFLQQ</sequence>
<evidence type="ECO:0000259" key="1">
    <source>
        <dbReference type="Pfam" id="PF00561"/>
    </source>
</evidence>
<reference evidence="3" key="1">
    <citation type="submission" date="2016-10" db="EMBL/GenBank/DDBJ databases">
        <authorList>
            <person name="Varghese N."/>
            <person name="Submissions S."/>
        </authorList>
    </citation>
    <scope>NUCLEOTIDE SEQUENCE [LARGE SCALE GENOMIC DNA]</scope>
    <source>
        <strain evidence="3">Gh-67</strain>
    </source>
</reference>
<name>A0A1G8F0L9_9SPHI</name>
<gene>
    <name evidence="2" type="ORF">SAMN05192573_112112</name>
</gene>
<proteinExistence type="predicted"/>
<dbReference type="InterPro" id="IPR029058">
    <property type="entry name" value="AB_hydrolase_fold"/>
</dbReference>
<dbReference type="PANTHER" id="PTHR43798">
    <property type="entry name" value="MONOACYLGLYCEROL LIPASE"/>
    <property type="match status" value="1"/>
</dbReference>
<dbReference type="AlphaFoldDB" id="A0A1G8F0L9"/>
<protein>
    <submittedName>
        <fullName evidence="2">Pimeloyl-ACP methyl ester carboxylesterase</fullName>
    </submittedName>
</protein>
<dbReference type="Gene3D" id="3.40.50.1820">
    <property type="entry name" value="alpha/beta hydrolase"/>
    <property type="match status" value="1"/>
</dbReference>
<dbReference type="InterPro" id="IPR050266">
    <property type="entry name" value="AB_hydrolase_sf"/>
</dbReference>
<organism evidence="2 3">
    <name type="scientific">Mucilaginibacter gossypii</name>
    <dbReference type="NCBI Taxonomy" id="551996"/>
    <lineage>
        <taxon>Bacteria</taxon>
        <taxon>Pseudomonadati</taxon>
        <taxon>Bacteroidota</taxon>
        <taxon>Sphingobacteriia</taxon>
        <taxon>Sphingobacteriales</taxon>
        <taxon>Sphingobacteriaceae</taxon>
        <taxon>Mucilaginibacter</taxon>
    </lineage>
</organism>
<evidence type="ECO:0000313" key="2">
    <source>
        <dbReference type="EMBL" id="SDH75688.1"/>
    </source>
</evidence>
<dbReference type="STRING" id="551996.SAMN05192573_112112"/>
<keyword evidence="3" id="KW-1185">Reference proteome</keyword>
<dbReference type="Proteomes" id="UP000199705">
    <property type="component" value="Unassembled WGS sequence"/>
</dbReference>
<evidence type="ECO:0000313" key="3">
    <source>
        <dbReference type="Proteomes" id="UP000199705"/>
    </source>
</evidence>
<dbReference type="EMBL" id="FNCG01000012">
    <property type="protein sequence ID" value="SDH75688.1"/>
    <property type="molecule type" value="Genomic_DNA"/>
</dbReference>
<dbReference type="Pfam" id="PF00561">
    <property type="entry name" value="Abhydrolase_1"/>
    <property type="match status" value="1"/>
</dbReference>
<feature type="domain" description="AB hydrolase-1" evidence="1">
    <location>
        <begin position="74"/>
        <end position="176"/>
    </location>
</feature>
<accession>A0A1G8F0L9</accession>